<accession>A0A2M8LER1</accession>
<reference evidence="1 2" key="1">
    <citation type="submission" date="2017-09" db="EMBL/GenBank/DDBJ databases">
        <title>Depth-based differentiation of microbial function through sediment-hosted aquifers and enrichment of novel symbionts in the deep terrestrial subsurface.</title>
        <authorList>
            <person name="Probst A.J."/>
            <person name="Ladd B."/>
            <person name="Jarett J.K."/>
            <person name="Geller-Mcgrath D.E."/>
            <person name="Sieber C.M."/>
            <person name="Emerson J.B."/>
            <person name="Anantharaman K."/>
            <person name="Thomas B.C."/>
            <person name="Malmstrom R."/>
            <person name="Stieglmeier M."/>
            <person name="Klingl A."/>
            <person name="Woyke T."/>
            <person name="Ryan C.M."/>
            <person name="Banfield J.F."/>
        </authorList>
    </citation>
    <scope>NUCLEOTIDE SEQUENCE [LARGE SCALE GENOMIC DNA]</scope>
    <source>
        <strain evidence="1">CG10_big_fil_rev_8_21_14_0_10_48_11</strain>
    </source>
</reference>
<dbReference type="AlphaFoldDB" id="A0A2M8LER1"/>
<organism evidence="1 2">
    <name type="scientific">Candidatus Uhrbacteria bacterium CG10_big_fil_rev_8_21_14_0_10_48_11</name>
    <dbReference type="NCBI Taxonomy" id="1975037"/>
    <lineage>
        <taxon>Bacteria</taxon>
        <taxon>Candidatus Uhriibacteriota</taxon>
    </lineage>
</organism>
<gene>
    <name evidence="1" type="ORF">COV04_02165</name>
</gene>
<protein>
    <submittedName>
        <fullName evidence="1">Uncharacterized protein</fullName>
    </submittedName>
</protein>
<evidence type="ECO:0000313" key="2">
    <source>
        <dbReference type="Proteomes" id="UP000231152"/>
    </source>
</evidence>
<proteinExistence type="predicted"/>
<dbReference type="EMBL" id="PFET01000008">
    <property type="protein sequence ID" value="PJE75938.1"/>
    <property type="molecule type" value="Genomic_DNA"/>
</dbReference>
<evidence type="ECO:0000313" key="1">
    <source>
        <dbReference type="EMBL" id="PJE75938.1"/>
    </source>
</evidence>
<dbReference type="Proteomes" id="UP000231152">
    <property type="component" value="Unassembled WGS sequence"/>
</dbReference>
<name>A0A2M8LER1_9BACT</name>
<comment type="caution">
    <text evidence="1">The sequence shown here is derived from an EMBL/GenBank/DDBJ whole genome shotgun (WGS) entry which is preliminary data.</text>
</comment>
<sequence length="67" mass="7746">MSRAEAKERIAKEIEVKKGMLVDTREGRKRLRVSAHWRRPSLEDFINSLLEKGVAVPVFEPSLPEEE</sequence>